<evidence type="ECO:0000256" key="3">
    <source>
        <dbReference type="ARBA" id="ARBA00022630"/>
    </source>
</evidence>
<dbReference type="AlphaFoldDB" id="A0A645A4F9"/>
<keyword evidence="3" id="KW-0285">Flavoprotein</keyword>
<dbReference type="EC" id="3.1.1.-" evidence="10"/>
<dbReference type="InterPro" id="IPR029058">
    <property type="entry name" value="AB_hydrolase_fold"/>
</dbReference>
<accession>A0A645A4F9</accession>
<dbReference type="GO" id="GO:0016787">
    <property type="term" value="F:hydrolase activity"/>
    <property type="evidence" value="ECO:0007669"/>
    <property type="project" value="UniProtKB-KW"/>
</dbReference>
<evidence type="ECO:0000256" key="1">
    <source>
        <dbReference type="ARBA" id="ARBA00001974"/>
    </source>
</evidence>
<keyword evidence="4" id="KW-0274">FAD</keyword>
<dbReference type="PANTHER" id="PTHR43098:SF3">
    <property type="entry name" value="L-ORNITHINE N(5)-MONOOXYGENASE-RELATED"/>
    <property type="match status" value="1"/>
</dbReference>
<dbReference type="GO" id="GO:0004497">
    <property type="term" value="F:monooxygenase activity"/>
    <property type="evidence" value="ECO:0007669"/>
    <property type="project" value="UniProtKB-KW"/>
</dbReference>
<dbReference type="SUPFAM" id="SSF53474">
    <property type="entry name" value="alpha/beta-Hydrolases"/>
    <property type="match status" value="1"/>
</dbReference>
<reference evidence="10" key="1">
    <citation type="submission" date="2019-08" db="EMBL/GenBank/DDBJ databases">
        <authorList>
            <person name="Kucharzyk K."/>
            <person name="Murdoch R.W."/>
            <person name="Higgins S."/>
            <person name="Loffler F."/>
        </authorList>
    </citation>
    <scope>NUCLEOTIDE SEQUENCE</scope>
</reference>
<dbReference type="EMBL" id="VSSQ01010565">
    <property type="protein sequence ID" value="MPM44664.1"/>
    <property type="molecule type" value="Genomic_DNA"/>
</dbReference>
<evidence type="ECO:0000256" key="5">
    <source>
        <dbReference type="ARBA" id="ARBA00022857"/>
    </source>
</evidence>
<protein>
    <submittedName>
        <fullName evidence="10">Acetyl esterase</fullName>
        <ecNumber evidence="10">3.1.1.-</ecNumber>
    </submittedName>
</protein>
<dbReference type="PANTHER" id="PTHR43098">
    <property type="entry name" value="L-ORNITHINE N(5)-MONOOXYGENASE-RELATED"/>
    <property type="match status" value="1"/>
</dbReference>
<dbReference type="Pfam" id="PF07859">
    <property type="entry name" value="Abhydrolase_3"/>
    <property type="match status" value="1"/>
</dbReference>
<keyword evidence="7" id="KW-0503">Monooxygenase</keyword>
<keyword evidence="5" id="KW-0521">NADP</keyword>
<name>A0A645A4F9_9ZZZZ</name>
<organism evidence="10">
    <name type="scientific">bioreactor metagenome</name>
    <dbReference type="NCBI Taxonomy" id="1076179"/>
    <lineage>
        <taxon>unclassified sequences</taxon>
        <taxon>metagenomes</taxon>
        <taxon>ecological metagenomes</taxon>
    </lineage>
</organism>
<evidence type="ECO:0000313" key="10">
    <source>
        <dbReference type="EMBL" id="MPM44664.1"/>
    </source>
</evidence>
<keyword evidence="6" id="KW-0560">Oxidoreductase</keyword>
<dbReference type="InterPro" id="IPR013094">
    <property type="entry name" value="AB_hydrolase_3"/>
</dbReference>
<comment type="cofactor">
    <cofactor evidence="1">
        <name>FAD</name>
        <dbReference type="ChEBI" id="CHEBI:57692"/>
    </cofactor>
</comment>
<comment type="caution">
    <text evidence="10">The sequence shown here is derived from an EMBL/GenBank/DDBJ whole genome shotgun (WGS) entry which is preliminary data.</text>
</comment>
<dbReference type="Gene3D" id="3.50.50.60">
    <property type="entry name" value="FAD/NAD(P)-binding domain"/>
    <property type="match status" value="1"/>
</dbReference>
<comment type="similarity">
    <text evidence="2">Belongs to the FAD-binding monooxygenase family.</text>
</comment>
<proteinExistence type="inferred from homology"/>
<evidence type="ECO:0000256" key="8">
    <source>
        <dbReference type="SAM" id="MobiDB-lite"/>
    </source>
</evidence>
<evidence type="ECO:0000259" key="9">
    <source>
        <dbReference type="Pfam" id="PF07859"/>
    </source>
</evidence>
<gene>
    <name evidence="10" type="primary">aes_11</name>
    <name evidence="10" type="ORF">SDC9_91343</name>
</gene>
<evidence type="ECO:0000256" key="2">
    <source>
        <dbReference type="ARBA" id="ARBA00010139"/>
    </source>
</evidence>
<evidence type="ECO:0000256" key="4">
    <source>
        <dbReference type="ARBA" id="ARBA00022827"/>
    </source>
</evidence>
<sequence>MLILATGFDACTGPLLAMNITGRNGVRLADEWADGPQTYLGLTMAGFPNLYAVTGPQSPSVLYNMPLAIEDHLDFIGDAIDHMRAHDHTVMEPTTQAQDQWVYETNALCDMTLLPTSASSWYMGANIPGKPRRVLVYLGGAPRYRAICHNVQRNNYRGFAFAASSRALGAATASSGTASGATAPSASSSGTSSPATSSPATSSPALDPSLMFIVEALRAQGFTGFPAAGVAGARAAVEGFVDLQAPRKEVGAVIDRAYGTDPEQQLRIFVPEGEGPFPVVVYVHGGGFVTGSIEVVDEPARDLASRAGVIVVAATYRCAPEHRFPAAHEDAYAALRWTAENIAGYGGAPTRLGIGGDSAGGLLAAAAAIRAQQEGPQLSALLLVNPLVSPVADTPSRQDYAEGYVIELADLQWFGAQYLNGPEEVTDPRLALDAADLTGLPPTLILTSEYDTLRDEAEQFAEQLITAGVETSVQRFDGMTHDAFLLSGAVPRCVEQRVAAADFLRRALVEDAGEPAFAVA</sequence>
<dbReference type="InterPro" id="IPR036188">
    <property type="entry name" value="FAD/NAD-bd_sf"/>
</dbReference>
<keyword evidence="10" id="KW-0378">Hydrolase</keyword>
<evidence type="ECO:0000256" key="7">
    <source>
        <dbReference type="ARBA" id="ARBA00023033"/>
    </source>
</evidence>
<evidence type="ECO:0000256" key="6">
    <source>
        <dbReference type="ARBA" id="ARBA00023002"/>
    </source>
</evidence>
<dbReference type="SUPFAM" id="SSF51905">
    <property type="entry name" value="FAD/NAD(P)-binding domain"/>
    <property type="match status" value="1"/>
</dbReference>
<dbReference type="Gene3D" id="3.40.50.1820">
    <property type="entry name" value="alpha/beta hydrolase"/>
    <property type="match status" value="1"/>
</dbReference>
<feature type="domain" description="Alpha/beta hydrolase fold-3" evidence="9">
    <location>
        <begin position="280"/>
        <end position="484"/>
    </location>
</feature>
<dbReference type="InterPro" id="IPR050775">
    <property type="entry name" value="FAD-binding_Monooxygenases"/>
</dbReference>
<feature type="region of interest" description="Disordered" evidence="8">
    <location>
        <begin position="174"/>
        <end position="203"/>
    </location>
</feature>